<evidence type="ECO:0000313" key="7">
    <source>
        <dbReference type="EMBL" id="PWU23613.1"/>
    </source>
</evidence>
<evidence type="ECO:0000256" key="1">
    <source>
        <dbReference type="ARBA" id="ARBA00001947"/>
    </source>
</evidence>
<evidence type="ECO:0000313" key="8">
    <source>
        <dbReference type="Proteomes" id="UP000246104"/>
    </source>
</evidence>
<protein>
    <recommendedName>
        <fullName evidence="6">Amidohydrolase-related domain-containing protein</fullName>
    </recommendedName>
</protein>
<dbReference type="SUPFAM" id="SSF51556">
    <property type="entry name" value="Metallo-dependent hydrolases"/>
    <property type="match status" value="1"/>
</dbReference>
<feature type="domain" description="Amidohydrolase-related" evidence="6">
    <location>
        <begin position="19"/>
        <end position="297"/>
    </location>
</feature>
<dbReference type="PANTHER" id="PTHR43668:SF2">
    <property type="entry name" value="ALLANTOINASE"/>
    <property type="match status" value="1"/>
</dbReference>
<dbReference type="Pfam" id="PF01979">
    <property type="entry name" value="Amidohydro_1"/>
    <property type="match status" value="1"/>
</dbReference>
<dbReference type="GO" id="GO:0006145">
    <property type="term" value="P:purine nucleobase catabolic process"/>
    <property type="evidence" value="ECO:0007669"/>
    <property type="project" value="TreeGrafter"/>
</dbReference>
<dbReference type="Gene3D" id="3.20.20.140">
    <property type="entry name" value="Metal-dependent hydrolases"/>
    <property type="match status" value="1"/>
</dbReference>
<dbReference type="PROSITE" id="PS00482">
    <property type="entry name" value="DIHYDROOROTASE_1"/>
    <property type="match status" value="1"/>
</dbReference>
<evidence type="ECO:0000256" key="2">
    <source>
        <dbReference type="ARBA" id="ARBA00002368"/>
    </source>
</evidence>
<dbReference type="PROSITE" id="PS00483">
    <property type="entry name" value="DIHYDROOROTASE_2"/>
    <property type="match status" value="1"/>
</dbReference>
<comment type="caution">
    <text evidence="7">The sequence shown here is derived from an EMBL/GenBank/DDBJ whole genome shotgun (WGS) entry which is preliminary data.</text>
</comment>
<evidence type="ECO:0000259" key="6">
    <source>
        <dbReference type="Pfam" id="PF01979"/>
    </source>
</evidence>
<proteinExistence type="inferred from homology"/>
<dbReference type="GO" id="GO:0046872">
    <property type="term" value="F:metal ion binding"/>
    <property type="evidence" value="ECO:0007669"/>
    <property type="project" value="UniProtKB-KW"/>
</dbReference>
<dbReference type="Proteomes" id="UP000246104">
    <property type="component" value="Unassembled WGS sequence"/>
</dbReference>
<gene>
    <name evidence="7" type="ORF">C5B42_02345</name>
</gene>
<dbReference type="InterPro" id="IPR032466">
    <property type="entry name" value="Metal_Hydrolase"/>
</dbReference>
<dbReference type="AlphaFoldDB" id="A0A317JT60"/>
<dbReference type="InterPro" id="IPR006680">
    <property type="entry name" value="Amidohydro-rel"/>
</dbReference>
<dbReference type="GO" id="GO:0005737">
    <property type="term" value="C:cytoplasm"/>
    <property type="evidence" value="ECO:0007669"/>
    <property type="project" value="TreeGrafter"/>
</dbReference>
<comment type="cofactor">
    <cofactor evidence="1">
        <name>Zn(2+)</name>
        <dbReference type="ChEBI" id="CHEBI:29105"/>
    </cofactor>
</comment>
<name>A0A317JT60_9BACT</name>
<dbReference type="PANTHER" id="PTHR43668">
    <property type="entry name" value="ALLANTOINASE"/>
    <property type="match status" value="1"/>
</dbReference>
<dbReference type="SUPFAM" id="SSF51338">
    <property type="entry name" value="Composite domain of metallo-dependent hydrolases"/>
    <property type="match status" value="1"/>
</dbReference>
<accession>A0A317JT60</accession>
<reference evidence="7 8" key="1">
    <citation type="submission" date="2018-02" db="EMBL/GenBank/DDBJ databases">
        <title>Genomic Reconstructions from Amazon Rainforest and Pasture Soil Reveal Novel Insights into the Physiology of Candidate Phyla in Tropical Sites.</title>
        <authorList>
            <person name="Kroeger M.E."/>
            <person name="Delmont T."/>
            <person name="Eren A.M."/>
            <person name="Guo J."/>
            <person name="Meyer K.M."/>
            <person name="Khan K."/>
            <person name="Rodrigues J.L.M."/>
            <person name="Bohannan B.J.M."/>
            <person name="Tringe S."/>
            <person name="Borges C.D."/>
            <person name="Tiedje J."/>
            <person name="Tsai S.M."/>
            <person name="Nusslein K."/>
        </authorList>
    </citation>
    <scope>NUCLEOTIDE SEQUENCE [LARGE SCALE GENOMIC DNA]</scope>
    <source>
        <strain evidence="7">Amazon FNV 2010 28 9</strain>
    </source>
</reference>
<dbReference type="EMBL" id="PSRQ01000028">
    <property type="protein sequence ID" value="PWU23613.1"/>
    <property type="molecule type" value="Genomic_DNA"/>
</dbReference>
<dbReference type="InterPro" id="IPR011059">
    <property type="entry name" value="Metal-dep_hydrolase_composite"/>
</dbReference>
<evidence type="ECO:0000256" key="5">
    <source>
        <dbReference type="ARBA" id="ARBA00022801"/>
    </source>
</evidence>
<sequence length="366" mass="41368">MPWVFMHQGIKYMNELLRLPSLIDMHVHFRTPGQEYKGNIESESCAALAGGNTTVMDMPNNIPLITTLAHVKEKKRLANQQTHCDIGFYLGTLGDEDQVFSPQLLDEVFGLKIYMNSTTGGYIVNDPLKIESIFKRWESDKPILVHAEGNTIAFALQMAKKYHRHIHVCHVSLAQEVKEIAQSKNKRGEVVSAEVTPHHLFESNIADEDDDHRMRPPLSRLLDMQMLWQGILDGTIDCIATDHAPHTLAEKISETPPHGVTGLETTLPLLLMAESAGYITLQRIVEMTHDAPLRILNVEEQYNTYIEVERNIPWEIQGTHMHTKAKSTPFEGRTVFDRVIKTVLRGIVVFENGRILNQPGKGQVLS</sequence>
<keyword evidence="4" id="KW-0479">Metal-binding</keyword>
<comment type="function">
    <text evidence="2">Catalyzes the reversible cyclization of carbamoyl aspartate to dihydroorotate.</text>
</comment>
<evidence type="ECO:0000256" key="4">
    <source>
        <dbReference type="ARBA" id="ARBA00022723"/>
    </source>
</evidence>
<organism evidence="7 8">
    <name type="scientific">Candidatus Cerribacteria bacterium 'Amazon FNV 2010 28 9'</name>
    <dbReference type="NCBI Taxonomy" id="2081795"/>
    <lineage>
        <taxon>Bacteria</taxon>
        <taxon>Candidatus Cerribacteria</taxon>
    </lineage>
</organism>
<keyword evidence="5" id="KW-0378">Hydrolase</keyword>
<comment type="similarity">
    <text evidence="3">Belongs to the metallo-dependent hydrolases superfamily. DHOase family. Class I DHOase subfamily.</text>
</comment>
<dbReference type="InterPro" id="IPR050138">
    <property type="entry name" value="DHOase/Allantoinase_Hydrolase"/>
</dbReference>
<dbReference type="InterPro" id="IPR002195">
    <property type="entry name" value="Dihydroorotase_CS"/>
</dbReference>
<evidence type="ECO:0000256" key="3">
    <source>
        <dbReference type="ARBA" id="ARBA00010286"/>
    </source>
</evidence>
<dbReference type="GO" id="GO:0004038">
    <property type="term" value="F:allantoinase activity"/>
    <property type="evidence" value="ECO:0007669"/>
    <property type="project" value="TreeGrafter"/>
</dbReference>